<feature type="compositionally biased region" description="Polar residues" evidence="1">
    <location>
        <begin position="21"/>
        <end position="31"/>
    </location>
</feature>
<evidence type="ECO:0000259" key="2">
    <source>
        <dbReference type="SMART" id="SM00717"/>
    </source>
</evidence>
<dbReference type="InterPro" id="IPR009057">
    <property type="entry name" value="Homeodomain-like_sf"/>
</dbReference>
<dbReference type="GO" id="GO:0001156">
    <property type="term" value="F:TFIIIC-class transcription factor complex binding"/>
    <property type="evidence" value="ECO:0007669"/>
    <property type="project" value="TreeGrafter"/>
</dbReference>
<feature type="compositionally biased region" description="Low complexity" evidence="1">
    <location>
        <begin position="986"/>
        <end position="998"/>
    </location>
</feature>
<dbReference type="GO" id="GO:0070898">
    <property type="term" value="P:RNA polymerase III preinitiation complex assembly"/>
    <property type="evidence" value="ECO:0007669"/>
    <property type="project" value="TreeGrafter"/>
</dbReference>
<feature type="compositionally biased region" description="Polar residues" evidence="1">
    <location>
        <begin position="2450"/>
        <end position="2472"/>
    </location>
</feature>
<feature type="compositionally biased region" description="Polar residues" evidence="1">
    <location>
        <begin position="2045"/>
        <end position="2058"/>
    </location>
</feature>
<organism evidence="3 4">
    <name type="scientific">Sparus aurata</name>
    <name type="common">Gilthead sea bream</name>
    <dbReference type="NCBI Taxonomy" id="8175"/>
    <lineage>
        <taxon>Eukaryota</taxon>
        <taxon>Metazoa</taxon>
        <taxon>Chordata</taxon>
        <taxon>Craniata</taxon>
        <taxon>Vertebrata</taxon>
        <taxon>Euteleostomi</taxon>
        <taxon>Actinopterygii</taxon>
        <taxon>Neopterygii</taxon>
        <taxon>Teleostei</taxon>
        <taxon>Neoteleostei</taxon>
        <taxon>Acanthomorphata</taxon>
        <taxon>Eupercaria</taxon>
        <taxon>Spariformes</taxon>
        <taxon>Sparidae</taxon>
        <taxon>Sparus</taxon>
    </lineage>
</organism>
<feature type="region of interest" description="Disordered" evidence="1">
    <location>
        <begin position="1622"/>
        <end position="2168"/>
    </location>
</feature>
<feature type="compositionally biased region" description="Low complexity" evidence="1">
    <location>
        <begin position="647"/>
        <end position="666"/>
    </location>
</feature>
<feature type="region of interest" description="Disordered" evidence="1">
    <location>
        <begin position="512"/>
        <end position="824"/>
    </location>
</feature>
<dbReference type="PANTHER" id="PTHR22929:SF0">
    <property type="entry name" value="TRANSCRIPTION FACTOR TFIIIB COMPONENT B'' HOMOLOG"/>
    <property type="match status" value="1"/>
</dbReference>
<dbReference type="SUPFAM" id="SSF46689">
    <property type="entry name" value="Homeodomain-like"/>
    <property type="match status" value="1"/>
</dbReference>
<reference evidence="3" key="2">
    <citation type="submission" date="2025-08" db="UniProtKB">
        <authorList>
            <consortium name="Ensembl"/>
        </authorList>
    </citation>
    <scope>IDENTIFICATION</scope>
</reference>
<feature type="region of interest" description="Disordered" evidence="1">
    <location>
        <begin position="963"/>
        <end position="1158"/>
    </location>
</feature>
<feature type="compositionally biased region" description="Polar residues" evidence="1">
    <location>
        <begin position="2351"/>
        <end position="2366"/>
    </location>
</feature>
<feature type="compositionally biased region" description="Polar residues" evidence="1">
    <location>
        <begin position="1196"/>
        <end position="1208"/>
    </location>
</feature>
<evidence type="ECO:0000313" key="3">
    <source>
        <dbReference type="Ensembl" id="ENSSAUP00010048411.1"/>
    </source>
</evidence>
<feature type="compositionally biased region" description="Basic and acidic residues" evidence="1">
    <location>
        <begin position="2439"/>
        <end position="2448"/>
    </location>
</feature>
<reference evidence="3" key="3">
    <citation type="submission" date="2025-09" db="UniProtKB">
        <authorList>
            <consortium name="Ensembl"/>
        </authorList>
    </citation>
    <scope>IDENTIFICATION</scope>
</reference>
<feature type="region of interest" description="Disordered" evidence="1">
    <location>
        <begin position="1"/>
        <end position="247"/>
    </location>
</feature>
<feature type="compositionally biased region" description="Basic and acidic residues" evidence="1">
    <location>
        <begin position="1889"/>
        <end position="1902"/>
    </location>
</feature>
<reference evidence="3" key="1">
    <citation type="submission" date="2021-04" db="EMBL/GenBank/DDBJ databases">
        <authorList>
            <consortium name="Wellcome Sanger Institute Data Sharing"/>
        </authorList>
    </citation>
    <scope>NUCLEOTIDE SEQUENCE [LARGE SCALE GENOMIC DNA]</scope>
</reference>
<dbReference type="Ensembl" id="ENSSAUT00010050924.1">
    <property type="protein sequence ID" value="ENSSAUP00010048411.1"/>
    <property type="gene ID" value="ENSSAUG00010020184.1"/>
</dbReference>
<protein>
    <recommendedName>
        <fullName evidence="2">Myb-like domain-containing protein</fullName>
    </recommendedName>
</protein>
<feature type="compositionally biased region" description="Polar residues" evidence="1">
    <location>
        <begin position="1142"/>
        <end position="1158"/>
    </location>
</feature>
<feature type="compositionally biased region" description="Low complexity" evidence="1">
    <location>
        <begin position="2372"/>
        <end position="2388"/>
    </location>
</feature>
<accession>A0A671XDW0</accession>
<feature type="compositionally biased region" description="Basic and acidic residues" evidence="1">
    <location>
        <begin position="1991"/>
        <end position="2009"/>
    </location>
</feature>
<dbReference type="GeneTree" id="ENSGT00390000012762"/>
<dbReference type="OrthoDB" id="272624at2759"/>
<feature type="compositionally biased region" description="Acidic residues" evidence="1">
    <location>
        <begin position="601"/>
        <end position="611"/>
    </location>
</feature>
<dbReference type="GO" id="GO:0000126">
    <property type="term" value="C:transcription factor TFIIIB complex"/>
    <property type="evidence" value="ECO:0007669"/>
    <property type="project" value="TreeGrafter"/>
</dbReference>
<feature type="compositionally biased region" description="Polar residues" evidence="1">
    <location>
        <begin position="1750"/>
        <end position="1768"/>
    </location>
</feature>
<dbReference type="SMART" id="SM00717">
    <property type="entry name" value="SANT"/>
    <property type="match status" value="1"/>
</dbReference>
<feature type="compositionally biased region" description="Basic and acidic residues" evidence="1">
    <location>
        <begin position="2229"/>
        <end position="2239"/>
    </location>
</feature>
<dbReference type="Proteomes" id="UP000472265">
    <property type="component" value="Chromosome 12"/>
</dbReference>
<feature type="compositionally biased region" description="Low complexity" evidence="1">
    <location>
        <begin position="743"/>
        <end position="762"/>
    </location>
</feature>
<feature type="compositionally biased region" description="Basic and acidic residues" evidence="1">
    <location>
        <begin position="1651"/>
        <end position="1667"/>
    </location>
</feature>
<proteinExistence type="predicted"/>
<feature type="compositionally biased region" description="Polar residues" evidence="1">
    <location>
        <begin position="2324"/>
        <end position="2341"/>
    </location>
</feature>
<feature type="compositionally biased region" description="Basic and acidic residues" evidence="1">
    <location>
        <begin position="1943"/>
        <end position="1952"/>
    </location>
</feature>
<feature type="compositionally biased region" description="Acidic residues" evidence="1">
    <location>
        <begin position="702"/>
        <end position="713"/>
    </location>
</feature>
<feature type="compositionally biased region" description="Polar residues" evidence="1">
    <location>
        <begin position="2195"/>
        <end position="2204"/>
    </location>
</feature>
<feature type="compositionally biased region" description="Polar residues" evidence="1">
    <location>
        <begin position="158"/>
        <end position="168"/>
    </location>
</feature>
<feature type="compositionally biased region" description="Acidic residues" evidence="1">
    <location>
        <begin position="350"/>
        <end position="368"/>
    </location>
</feature>
<dbReference type="CDD" id="cd00167">
    <property type="entry name" value="SANT"/>
    <property type="match status" value="1"/>
</dbReference>
<feature type="compositionally biased region" description="Polar residues" evidence="1">
    <location>
        <begin position="1058"/>
        <end position="1076"/>
    </location>
</feature>
<feature type="compositionally biased region" description="Polar residues" evidence="1">
    <location>
        <begin position="1251"/>
        <end position="1278"/>
    </location>
</feature>
<feature type="compositionally biased region" description="Acidic residues" evidence="1">
    <location>
        <begin position="798"/>
        <end position="813"/>
    </location>
</feature>
<feature type="compositionally biased region" description="Polar residues" evidence="1">
    <location>
        <begin position="967"/>
        <end position="985"/>
    </location>
</feature>
<feature type="compositionally biased region" description="Polar residues" evidence="1">
    <location>
        <begin position="1679"/>
        <end position="1695"/>
    </location>
</feature>
<feature type="compositionally biased region" description="Basic and acidic residues" evidence="1">
    <location>
        <begin position="1580"/>
        <end position="1590"/>
    </location>
</feature>
<feature type="compositionally biased region" description="Basic residues" evidence="1">
    <location>
        <begin position="1237"/>
        <end position="1246"/>
    </location>
</feature>
<feature type="compositionally biased region" description="Basic residues" evidence="1">
    <location>
        <begin position="1448"/>
        <end position="1458"/>
    </location>
</feature>
<feature type="region of interest" description="Disordered" evidence="1">
    <location>
        <begin position="2182"/>
        <end position="2479"/>
    </location>
</feature>
<feature type="region of interest" description="Disordered" evidence="1">
    <location>
        <begin position="1196"/>
        <end position="1590"/>
    </location>
</feature>
<dbReference type="InParanoid" id="A0A671XDW0"/>
<feature type="compositionally biased region" description="Basic and acidic residues" evidence="1">
    <location>
        <begin position="1965"/>
        <end position="1974"/>
    </location>
</feature>
<keyword evidence="4" id="KW-1185">Reference proteome</keyword>
<feature type="compositionally biased region" description="Basic and acidic residues" evidence="1">
    <location>
        <begin position="327"/>
        <end position="338"/>
    </location>
</feature>
<feature type="compositionally biased region" description="Polar residues" evidence="1">
    <location>
        <begin position="2418"/>
        <end position="2430"/>
    </location>
</feature>
<feature type="compositionally biased region" description="Basic residues" evidence="1">
    <location>
        <begin position="763"/>
        <end position="774"/>
    </location>
</feature>
<feature type="compositionally biased region" description="Basic and acidic residues" evidence="1">
    <location>
        <begin position="1032"/>
        <end position="1042"/>
    </location>
</feature>
<feature type="compositionally biased region" description="Basic and acidic residues" evidence="1">
    <location>
        <begin position="667"/>
        <end position="687"/>
    </location>
</feature>
<feature type="compositionally biased region" description="Basic and acidic residues" evidence="1">
    <location>
        <begin position="615"/>
        <end position="635"/>
    </location>
</feature>
<feature type="compositionally biased region" description="Basic and acidic residues" evidence="1">
    <location>
        <begin position="215"/>
        <end position="227"/>
    </location>
</feature>
<feature type="compositionally biased region" description="Polar residues" evidence="1">
    <location>
        <begin position="184"/>
        <end position="196"/>
    </location>
</feature>
<feature type="compositionally biased region" description="Polar residues" evidence="1">
    <location>
        <begin position="1382"/>
        <end position="1418"/>
    </location>
</feature>
<feature type="compositionally biased region" description="Polar residues" evidence="1">
    <location>
        <begin position="1346"/>
        <end position="1357"/>
    </location>
</feature>
<feature type="compositionally biased region" description="Polar residues" evidence="1">
    <location>
        <begin position="2128"/>
        <end position="2150"/>
    </location>
</feature>
<evidence type="ECO:0000313" key="4">
    <source>
        <dbReference type="Proteomes" id="UP000472265"/>
    </source>
</evidence>
<dbReference type="OMA" id="TSEFTHE"/>
<feature type="compositionally biased region" description="Basic residues" evidence="1">
    <location>
        <begin position="2013"/>
        <end position="2027"/>
    </location>
</feature>
<feature type="compositionally biased region" description="Polar residues" evidence="1">
    <location>
        <begin position="1822"/>
        <end position="1834"/>
    </location>
</feature>
<feature type="domain" description="Myb-like" evidence="2">
    <location>
        <begin position="426"/>
        <end position="474"/>
    </location>
</feature>
<dbReference type="Pfam" id="PF15963">
    <property type="entry name" value="Myb_DNA-bind_7"/>
    <property type="match status" value="1"/>
</dbReference>
<feature type="compositionally biased region" description="Basic residues" evidence="1">
    <location>
        <begin position="520"/>
        <end position="534"/>
    </location>
</feature>
<feature type="compositionally biased region" description="Polar residues" evidence="1">
    <location>
        <begin position="1502"/>
        <end position="1519"/>
    </location>
</feature>
<dbReference type="PANTHER" id="PTHR22929">
    <property type="entry name" value="RNA POLYMERASE III TRANSCRIPTION INITIATION FACTOR B"/>
    <property type="match status" value="1"/>
</dbReference>
<name>A0A671XDW0_SPAAU</name>
<dbReference type="InterPro" id="IPR039467">
    <property type="entry name" value="TFIIIB_B''_Myb"/>
</dbReference>
<sequence length="2497" mass="269934">MFRRSRFSIRPNVGTAGRTAATPQEAPSVNQEADETPKDVGESSAGAAVTDNKSVVTPPEKPTAPADDQNGEGSSSSAAVQRRKRFSIKPKVAPGRPSALARTPLAPVKAVSAAPIEVPVSDLDKPTTTPTAAPQGLQSPRRRRLSEESKQPKVQPKPTLSPSDSSGPSAVPLAEDSGEPTQPPSEGSKQLESTSDGPVKEVPSRLTDKVPPSLPDRESMEISEKAKTLVSSKSGLSLSPPAYTLSRLLNDPSDLQRLAKARKLRELLRQELHKEKKIKKAKARPKEYSLDPAKMTMRDLIRYLPMSNPMPSSLEAPENETVVPSSPEREESPEKAQEPEVPAKIASPREEEEEEEEEAAAAEEDQDDAPMVPQVKVAEDGSLIIDEESLTVEVQRAKGPNTIQDRDPIFERGSTTTYSSFRKGTYSKPWSNEETDMFFLAISMVGTDFSMICQLFPHRARSEIKNKFKKEERANAWRIDKAFRERRKLDIEYFSKLLEKILEVQKNRKKLKSLAEKNSPKKRKKRAKGKKGARKLSDVEEEDEEEEKEMPDLEEEGEKENERGTPVPKPKKKRKRKTKEDGSTEEPNDKKNKKCEKSSDQDEAYIPEETEAALPEDHTNSDMSEKTENAAKDTTIKPAKLSRGRAPKPLLPLGRKLGKKSPAPSTKAKDSAADKADESVSDKEQGNKDASPIRQANKRMSDDDDISSEEEDASVQPPRPTRYGRVPKPTKPLTYPAKDDPHSSASEATPASPAASTASAAKPKTKCTAKRGRSSKPQSTQESKKPKLVTLRASQSESSDEGYEQQWEEEELEKEQHPSCSKDSIAPAFVPASLRSPQPVISEVEETMEELDILANMPDVLGISQDALCPDSSFELAQNETGTAEPCEHQLDLLVDVIDFLSSEHTEVSEDESYNEAAQTLLTIGNMAHLSQSAQNLATDIQDHTTDTSVSVDDTIQNLEEEIASQPAAQEENSATSLMAATSGQEVAETSETVAVEELQNRKADGGDQPILESSDQRTGSDPDPTPQIEASPEKSKKDSPQTRKGRLSKVKPKPNLGQASRTAKSKSQPETNTQTIDEESHTVAPKDTQATETLSAAEEIPKIADSSQELSKDEISCIEVKLTEEPSGSQEKSAGQEKSGVATSDQSTSKNQSQCFSDTNFKSTDEILISNVHTIKNSVNNLVVSDTAVPESQGINIYSDPVQQSSAHPAPCVTPVEDLPVSQKEESEDASTCQTKKSRFQRVKPKPNLAKTSRTVHSKPQTTEDNVKTDSNPTANPNFHEKAIEVEAEPACTTSPEKPRKSTAPASDLIPSLDLGSTLTPADELPITEEKKTDVGVVGQVESGVATSDCSASENRNPAEAQLESRMEQDTRNEEDKPMSTVGTTESSCINVLTSDSTVPESQDGQGSEMDSATVQESSDHPASCVTPVKDPPASQKEVHEDPSTHQARKRFQRFKPKPNVAQTSKTLHSKTVTTKETVEKDSSPTTSPKFHEKTIINVETDPTCTISPEKPSQSTGPDSDWKPSGDLGSTVKPTEALSAIDEKKTDVAQVESFSATTGQRASENLDSEAQLEPSTALDTRDIKPTSEPIEEKLMTQVGTTETSCSNLLTLNSAILESQVGHEPNIDSAPIQESSDHPDLCVTPVIELPFSEKEKDEEPSTHEARKSRFQRVKPKPNLPQTSRAVRSKPQTTKDPVTHMQPVEKPSDPTPVSEPSDKTKAEEGAQPTCSAVSPERPSQIKSTGAVPVSVPSSETCSRPTEGSSSAEVQKTDAGSAVDSSLEGSEQNVPRRRQQLPKIKPNLGLSTRTTQAKDSKPSEPHLMSTSGVTSEQQPVDLNKFTEKDIKHLTSAHCSLERLSSTKLVPAESEKSGDAATSSTVVLTGSVLENKSSEKSTIEKESPPDKVVSAPASHLNSKRDITLGATETSTKPTDDPTAISDVQSSEDRSTETEIKTASTQSIPDPGESTRHPHSENESEAQGQHAVHQYPEMTENKKDDQSTDDNESKPADSSKSSRKAPQTRRGRLVKPKPNLGSKSQPPRPQVRNAKQSEADSATSSEGVDASLPHKPVSELQPHSQEPVEGAIEQHSNQSSPPKDAGSSLARLTQQPNQHDSTPNVAGFSPGCLTQVPDNCNQDASTSGTGGTQSQPSLTIFPDMLPEQMPSDPDEPFFILSLTEIPVCSSGDVSDPYLPVTDASMQQQSVTGESLAFAGDGPLSNVAVTVSPEESGETERGVKDEAAHTQSSSLENPVDPNEIPGVQPSKLPDTEENNDETEPPPTKQRLKGTARTAKVQVKPKTPRQKQARKTLPAKEEESTQDSELPGPSVQTKISNSLDVEKNTLTCGKDLDDCSTGDQTSQTRTITSQNRKPQDNSGASSKPPPGKAASKGPQVKTPRTAGKRSELGPVASTPHDVAPTPSPTQLPENTNSALLTQAVVEVRQTSEHSRLHSDATPSTSSGAAEVSASQQSDNVESSLMEDEPTSVSQYFLCDIFTDVEEG</sequence>
<feature type="region of interest" description="Disordered" evidence="1">
    <location>
        <begin position="306"/>
        <end position="372"/>
    </location>
</feature>
<feature type="compositionally biased region" description="Basic and acidic residues" evidence="1">
    <location>
        <begin position="578"/>
        <end position="600"/>
    </location>
</feature>
<feature type="compositionally biased region" description="Basic and acidic residues" evidence="1">
    <location>
        <begin position="198"/>
        <end position="208"/>
    </location>
</feature>
<gene>
    <name evidence="3" type="primary">zgc:162472</name>
</gene>
<dbReference type="Gene3D" id="1.10.10.60">
    <property type="entry name" value="Homeodomain-like"/>
    <property type="match status" value="1"/>
</dbReference>
<feature type="compositionally biased region" description="Polar residues" evidence="1">
    <location>
        <begin position="126"/>
        <end position="138"/>
    </location>
</feature>
<dbReference type="InterPro" id="IPR001005">
    <property type="entry name" value="SANT/Myb"/>
</dbReference>
<feature type="compositionally biased region" description="Basic and acidic residues" evidence="1">
    <location>
        <begin position="1364"/>
        <end position="1379"/>
    </location>
</feature>
<feature type="compositionally biased region" description="Polar residues" evidence="1">
    <location>
        <begin position="2102"/>
        <end position="2116"/>
    </location>
</feature>
<feature type="compositionally biased region" description="Polar residues" evidence="1">
    <location>
        <begin position="1777"/>
        <end position="1787"/>
    </location>
</feature>
<feature type="compositionally biased region" description="Acidic residues" evidence="1">
    <location>
        <begin position="539"/>
        <end position="559"/>
    </location>
</feature>
<feature type="compositionally biased region" description="Polar residues" evidence="1">
    <location>
        <begin position="1553"/>
        <end position="1566"/>
    </location>
</feature>
<feature type="compositionally biased region" description="Basic residues" evidence="1">
    <location>
        <begin position="1044"/>
        <end position="1053"/>
    </location>
</feature>
<evidence type="ECO:0000256" key="1">
    <source>
        <dbReference type="SAM" id="MobiDB-lite"/>
    </source>
</evidence>